<evidence type="ECO:0000256" key="3">
    <source>
        <dbReference type="ARBA" id="ARBA00023125"/>
    </source>
</evidence>
<keyword evidence="7" id="KW-1185">Reference proteome</keyword>
<evidence type="ECO:0000256" key="4">
    <source>
        <dbReference type="ARBA" id="ARBA00023163"/>
    </source>
</evidence>
<dbReference type="Pfam" id="PF00126">
    <property type="entry name" value="HTH_1"/>
    <property type="match status" value="1"/>
</dbReference>
<dbReference type="GO" id="GO:0006351">
    <property type="term" value="P:DNA-templated transcription"/>
    <property type="evidence" value="ECO:0007669"/>
    <property type="project" value="TreeGrafter"/>
</dbReference>
<dbReference type="Gene3D" id="1.10.10.10">
    <property type="entry name" value="Winged helix-like DNA-binding domain superfamily/Winged helix DNA-binding domain"/>
    <property type="match status" value="1"/>
</dbReference>
<evidence type="ECO:0000313" key="7">
    <source>
        <dbReference type="Proteomes" id="UP000494329"/>
    </source>
</evidence>
<dbReference type="FunFam" id="1.10.10.10:FF:000001">
    <property type="entry name" value="LysR family transcriptional regulator"/>
    <property type="match status" value="1"/>
</dbReference>
<dbReference type="GO" id="GO:0003700">
    <property type="term" value="F:DNA-binding transcription factor activity"/>
    <property type="evidence" value="ECO:0007669"/>
    <property type="project" value="InterPro"/>
</dbReference>
<dbReference type="GO" id="GO:0043565">
    <property type="term" value="F:sequence-specific DNA binding"/>
    <property type="evidence" value="ECO:0007669"/>
    <property type="project" value="TreeGrafter"/>
</dbReference>
<dbReference type="InterPro" id="IPR000847">
    <property type="entry name" value="LysR_HTH_N"/>
</dbReference>
<gene>
    <name evidence="6" type="primary">pgrR_15</name>
    <name evidence="6" type="ORF">LMG29739_02468</name>
</gene>
<dbReference type="Gene3D" id="3.40.190.290">
    <property type="match status" value="1"/>
</dbReference>
<sequence>MNERPSLTELTAFMAVVRHASFRAASDELAMSPSTLSHMMRSLEERMGLRLFNRTTRSVAPTEAGARLFSSLTPVLSELDLALSDVNSFRDRPSGKLRISASEAAAGLLLNRVVPAFLDRYPEMHLDIVTDGRLIDIVSEGFDAGVRLAESVPQAMVAVPLSREMKFLAVASPAYLHAHGEPRTPDDLAKHRCVRFRLPSGKMYRWEFERHGQQLRVDVAGQITLDHVRSMVDAAIKGLGIAYVTSDAAQPAIDQGLLVPILLDWVPTFAGHCLYFPSHRLVPAGLRVFVDLIKELR</sequence>
<organism evidence="6 7">
    <name type="scientific">Paraburkholderia solisilvae</name>
    <dbReference type="NCBI Taxonomy" id="624376"/>
    <lineage>
        <taxon>Bacteria</taxon>
        <taxon>Pseudomonadati</taxon>
        <taxon>Pseudomonadota</taxon>
        <taxon>Betaproteobacteria</taxon>
        <taxon>Burkholderiales</taxon>
        <taxon>Burkholderiaceae</taxon>
        <taxon>Paraburkholderia</taxon>
    </lineage>
</organism>
<dbReference type="RefSeq" id="WP_175111194.1">
    <property type="nucleotide sequence ID" value="NZ_CADIKF010000016.1"/>
</dbReference>
<dbReference type="InterPro" id="IPR058163">
    <property type="entry name" value="LysR-type_TF_proteobact-type"/>
</dbReference>
<dbReference type="CDD" id="cd08474">
    <property type="entry name" value="PBP2_CrgA_like_5"/>
    <property type="match status" value="1"/>
</dbReference>
<protein>
    <submittedName>
        <fullName evidence="6">HTH-type transcriptional regulator PgrR</fullName>
    </submittedName>
</protein>
<evidence type="ECO:0000256" key="2">
    <source>
        <dbReference type="ARBA" id="ARBA00023015"/>
    </source>
</evidence>
<dbReference type="SUPFAM" id="SSF53850">
    <property type="entry name" value="Periplasmic binding protein-like II"/>
    <property type="match status" value="1"/>
</dbReference>
<dbReference type="InterPro" id="IPR005119">
    <property type="entry name" value="LysR_subst-bd"/>
</dbReference>
<keyword evidence="4" id="KW-0804">Transcription</keyword>
<dbReference type="PROSITE" id="PS50931">
    <property type="entry name" value="HTH_LYSR"/>
    <property type="match status" value="1"/>
</dbReference>
<accession>A0A6J5DQF1</accession>
<dbReference type="InterPro" id="IPR036388">
    <property type="entry name" value="WH-like_DNA-bd_sf"/>
</dbReference>
<dbReference type="InterPro" id="IPR036390">
    <property type="entry name" value="WH_DNA-bd_sf"/>
</dbReference>
<evidence type="ECO:0000313" key="6">
    <source>
        <dbReference type="EMBL" id="CAB3756520.1"/>
    </source>
</evidence>
<dbReference type="Proteomes" id="UP000494329">
    <property type="component" value="Unassembled WGS sequence"/>
</dbReference>
<feature type="domain" description="HTH lysR-type" evidence="5">
    <location>
        <begin position="5"/>
        <end position="62"/>
    </location>
</feature>
<proteinExistence type="inferred from homology"/>
<dbReference type="AlphaFoldDB" id="A0A6J5DQF1"/>
<dbReference type="EMBL" id="CADIKF010000016">
    <property type="protein sequence ID" value="CAB3756520.1"/>
    <property type="molecule type" value="Genomic_DNA"/>
</dbReference>
<keyword evidence="3" id="KW-0238">DNA-binding</keyword>
<reference evidence="6 7" key="1">
    <citation type="submission" date="2020-04" db="EMBL/GenBank/DDBJ databases">
        <authorList>
            <person name="De Canck E."/>
        </authorList>
    </citation>
    <scope>NUCLEOTIDE SEQUENCE [LARGE SCALE GENOMIC DNA]</scope>
    <source>
        <strain evidence="6 7">LMG 29739</strain>
    </source>
</reference>
<evidence type="ECO:0000259" key="5">
    <source>
        <dbReference type="PROSITE" id="PS50931"/>
    </source>
</evidence>
<keyword evidence="2" id="KW-0805">Transcription regulation</keyword>
<dbReference type="Pfam" id="PF03466">
    <property type="entry name" value="LysR_substrate"/>
    <property type="match status" value="1"/>
</dbReference>
<dbReference type="PANTHER" id="PTHR30537:SF1">
    <property type="entry name" value="HTH-TYPE TRANSCRIPTIONAL REGULATOR PGRR"/>
    <property type="match status" value="1"/>
</dbReference>
<evidence type="ECO:0000256" key="1">
    <source>
        <dbReference type="ARBA" id="ARBA00009437"/>
    </source>
</evidence>
<comment type="similarity">
    <text evidence="1">Belongs to the LysR transcriptional regulatory family.</text>
</comment>
<dbReference type="PANTHER" id="PTHR30537">
    <property type="entry name" value="HTH-TYPE TRANSCRIPTIONAL REGULATOR"/>
    <property type="match status" value="1"/>
</dbReference>
<name>A0A6J5DQF1_9BURK</name>
<dbReference type="SUPFAM" id="SSF46785">
    <property type="entry name" value="Winged helix' DNA-binding domain"/>
    <property type="match status" value="1"/>
</dbReference>